<dbReference type="PANTHER" id="PTHR48475">
    <property type="entry name" value="RIBONUCLEASE H"/>
    <property type="match status" value="1"/>
</dbReference>
<dbReference type="PANTHER" id="PTHR48475:SF2">
    <property type="entry name" value="RIBONUCLEASE H"/>
    <property type="match status" value="1"/>
</dbReference>
<dbReference type="PROSITE" id="PS50994">
    <property type="entry name" value="INTEGRASE"/>
    <property type="match status" value="1"/>
</dbReference>
<dbReference type="EMBL" id="BJWL01000351">
    <property type="protein sequence ID" value="GFS40548.1"/>
    <property type="molecule type" value="Genomic_DNA"/>
</dbReference>
<dbReference type="Proteomes" id="UP000585474">
    <property type="component" value="Unassembled WGS sequence"/>
</dbReference>
<dbReference type="AlphaFoldDB" id="A0A7J0DR30"/>
<evidence type="ECO:0000313" key="3">
    <source>
        <dbReference type="EMBL" id="GFS40548.1"/>
    </source>
</evidence>
<evidence type="ECO:0000259" key="2">
    <source>
        <dbReference type="PROSITE" id="PS50994"/>
    </source>
</evidence>
<dbReference type="Gene3D" id="3.10.10.10">
    <property type="entry name" value="HIV Type 1 Reverse Transcriptase, subunit A, domain 1"/>
    <property type="match status" value="1"/>
</dbReference>
<feature type="domain" description="Integrase catalytic" evidence="2">
    <location>
        <begin position="685"/>
        <end position="781"/>
    </location>
</feature>
<proteinExistence type="predicted"/>
<dbReference type="InterPro" id="IPR021109">
    <property type="entry name" value="Peptidase_aspartic_dom_sf"/>
</dbReference>
<dbReference type="GO" id="GO:0015074">
    <property type="term" value="P:DNA integration"/>
    <property type="evidence" value="ECO:0007669"/>
    <property type="project" value="InterPro"/>
</dbReference>
<dbReference type="CDD" id="cd00303">
    <property type="entry name" value="retropepsin_like"/>
    <property type="match status" value="1"/>
</dbReference>
<gene>
    <name evidence="3" type="ORF">Acr_00g0069240</name>
</gene>
<accession>A0A7J0DR30</accession>
<protein>
    <recommendedName>
        <fullName evidence="2">Integrase catalytic domain-containing protein</fullName>
    </recommendedName>
</protein>
<dbReference type="Gene3D" id="3.30.70.270">
    <property type="match status" value="1"/>
</dbReference>
<dbReference type="InterPro" id="IPR001584">
    <property type="entry name" value="Integrase_cat-core"/>
</dbReference>
<dbReference type="InterPro" id="IPR043502">
    <property type="entry name" value="DNA/RNA_pol_sf"/>
</dbReference>
<name>A0A7J0DR30_9ERIC</name>
<dbReference type="OrthoDB" id="101614at2759"/>
<dbReference type="SUPFAM" id="SSF56672">
    <property type="entry name" value="DNA/RNA polymerases"/>
    <property type="match status" value="1"/>
</dbReference>
<dbReference type="InterPro" id="IPR036397">
    <property type="entry name" value="RNaseH_sf"/>
</dbReference>
<organism evidence="3 4">
    <name type="scientific">Actinidia rufa</name>
    <dbReference type="NCBI Taxonomy" id="165716"/>
    <lineage>
        <taxon>Eukaryota</taxon>
        <taxon>Viridiplantae</taxon>
        <taxon>Streptophyta</taxon>
        <taxon>Embryophyta</taxon>
        <taxon>Tracheophyta</taxon>
        <taxon>Spermatophyta</taxon>
        <taxon>Magnoliopsida</taxon>
        <taxon>eudicotyledons</taxon>
        <taxon>Gunneridae</taxon>
        <taxon>Pentapetalae</taxon>
        <taxon>asterids</taxon>
        <taxon>Ericales</taxon>
        <taxon>Actinidiaceae</taxon>
        <taxon>Actinidia</taxon>
    </lineage>
</organism>
<keyword evidence="4" id="KW-1185">Reference proteome</keyword>
<feature type="compositionally biased region" description="Basic and acidic residues" evidence="1">
    <location>
        <begin position="1"/>
        <end position="15"/>
    </location>
</feature>
<comment type="caution">
    <text evidence="3">The sequence shown here is derived from an EMBL/GenBank/DDBJ whole genome shotgun (WGS) entry which is preliminary data.</text>
</comment>
<dbReference type="SUPFAM" id="SSF53098">
    <property type="entry name" value="Ribonuclease H-like"/>
    <property type="match status" value="2"/>
</dbReference>
<evidence type="ECO:0000256" key="1">
    <source>
        <dbReference type="SAM" id="MobiDB-lite"/>
    </source>
</evidence>
<dbReference type="GO" id="GO:0003676">
    <property type="term" value="F:nucleic acid binding"/>
    <property type="evidence" value="ECO:0007669"/>
    <property type="project" value="InterPro"/>
</dbReference>
<dbReference type="InterPro" id="IPR043128">
    <property type="entry name" value="Rev_trsase/Diguanyl_cyclase"/>
</dbReference>
<dbReference type="GO" id="GO:0004523">
    <property type="term" value="F:RNA-DNA hybrid ribonuclease activity"/>
    <property type="evidence" value="ECO:0007669"/>
    <property type="project" value="InterPro"/>
</dbReference>
<evidence type="ECO:0000313" key="4">
    <source>
        <dbReference type="Proteomes" id="UP000585474"/>
    </source>
</evidence>
<dbReference type="InterPro" id="IPR012337">
    <property type="entry name" value="RNaseH-like_sf"/>
</dbReference>
<sequence length="836" mass="93958">MEVEDPSDKVIHGNDGRTPTVHCSTPSLKRSELYLPSKQSRQEQIADLIKRGYLRKYVADRPPRNSLERRYGDNIPTTGNIQTIHGGFGSGGSSISSRKRHARSAFRLAEEEIYNLSSPYVGDQTPITFSNNDLRGLHLPHDDALVVSAVIANLNFQRILIDNGSSADILFISAFERMKIGLDKLPPFHTPLIGFGGNTTHPLGWINLPITLGTEPHQTTVWQDFIVVDCPSPYNAILGRPTLGGIKAITSTYHLKDVGDDIGVLRDEVEQLTLADPRETNNTKPLEEVVPISIHPDYPDCHIMIGTELTDELRSALVNFLKENSDIFAWSQGDVPGIDPEIAVHKLFIDPKYSPVRQKRRKFAPERLKVIEDEVNKLIRANVVREAHYPDWLANVESPPKKGESGGLVNKMFKEQIGNTMEVYIDDMLVKSLRSSDHIAHLEEAFSILRRHRMMLNPSSASLSVIREIYGFLVTSVELRLQWNEESENAFQQLKEYLGSPPLLTVPTTGEDLYIYLSISPTAHILQQPDTSGRLLKWSIELSEFHIEYKPRTAIKAQALADFIVESTHEDTPQPETTPPEHGCGAGLVIQAPLGEQMEYAIRMGFKATNNEAEYKALLAGLRVATELGAQSLEVFSDSQLVVNQVQGDYLAKDARMMAYLGERGILPKDKLQARRLQYRTARFGIPKVIISDNARQFDNDKFRLFFSDLAISHHFSSPGHPQANGQVKVTNRTILRNLKARLERSKSEWAEDLPRVLWAYHTTSRIPTGETPYSMVFGTESVIPVEIGMPNFRTSNFDKESNEVELRLNLDLLEEKKREGRATSNGLQVPSRQVL</sequence>
<reference evidence="4" key="1">
    <citation type="submission" date="2019-07" db="EMBL/GenBank/DDBJ databases">
        <title>De Novo Assembly of kiwifruit Actinidia rufa.</title>
        <authorList>
            <person name="Sugita-Konishi S."/>
            <person name="Sato K."/>
            <person name="Mori E."/>
            <person name="Abe Y."/>
            <person name="Kisaki G."/>
            <person name="Hamano K."/>
            <person name="Suezawa K."/>
            <person name="Otani M."/>
            <person name="Fukuda T."/>
            <person name="Manabe T."/>
            <person name="Gomi K."/>
            <person name="Tabuchi M."/>
            <person name="Akimitsu K."/>
            <person name="Kataoka I."/>
        </authorList>
    </citation>
    <scope>NUCLEOTIDE SEQUENCE [LARGE SCALE GENOMIC DNA]</scope>
    <source>
        <strain evidence="4">cv. Fuchu</strain>
    </source>
</reference>
<feature type="region of interest" description="Disordered" evidence="1">
    <location>
        <begin position="1"/>
        <end position="25"/>
    </location>
</feature>
<dbReference type="Gene3D" id="2.40.70.10">
    <property type="entry name" value="Acid Proteases"/>
    <property type="match status" value="1"/>
</dbReference>
<dbReference type="InterPro" id="IPR002156">
    <property type="entry name" value="RNaseH_domain"/>
</dbReference>
<dbReference type="Pfam" id="PF13456">
    <property type="entry name" value="RVT_3"/>
    <property type="match status" value="1"/>
</dbReference>
<dbReference type="CDD" id="cd09279">
    <property type="entry name" value="RNase_HI_like"/>
    <property type="match status" value="1"/>
</dbReference>
<dbReference type="Gene3D" id="3.30.420.10">
    <property type="entry name" value="Ribonuclease H-like superfamily/Ribonuclease H"/>
    <property type="match status" value="2"/>
</dbReference>